<dbReference type="InterPro" id="IPR018357">
    <property type="entry name" value="Hexapep_transf_CS"/>
</dbReference>
<dbReference type="PROSITE" id="PS00101">
    <property type="entry name" value="HEXAPEP_TRANSFERASES"/>
    <property type="match status" value="1"/>
</dbReference>
<dbReference type="RefSeq" id="WP_016205562.1">
    <property type="nucleotide sequence ID" value="NZ_ASRV01000004.1"/>
</dbReference>
<keyword evidence="4" id="KW-1185">Reference proteome</keyword>
<dbReference type="SUPFAM" id="SSF51161">
    <property type="entry name" value="Trimeric LpxA-like enzymes"/>
    <property type="match status" value="1"/>
</dbReference>
<dbReference type="CDD" id="cd03349">
    <property type="entry name" value="LbH_XAT"/>
    <property type="match status" value="1"/>
</dbReference>
<dbReference type="Proteomes" id="UP000013988">
    <property type="component" value="Unassembled WGS sequence"/>
</dbReference>
<keyword evidence="1 3" id="KW-0808">Transferase</keyword>
<dbReference type="InterPro" id="IPR001451">
    <property type="entry name" value="Hexapep"/>
</dbReference>
<reference evidence="3 4" key="1">
    <citation type="submission" date="2013-03" db="EMBL/GenBank/DDBJ databases">
        <title>Whole genome shotgun sequencing of Clostridium sartagoforme AAU1.</title>
        <authorList>
            <person name="Joshi C.G."/>
            <person name="Duggirala S.M."/>
            <person name="Nathani N.M."/>
            <person name="Bhatt V.D."/>
            <person name="Patel A.K."/>
            <person name="Pandya P.R."/>
            <person name="KaPatel J.A."/>
        </authorList>
    </citation>
    <scope>NUCLEOTIDE SEQUENCE [LARGE SCALE GENOMIC DNA]</scope>
    <source>
        <strain evidence="3 4">AAU1</strain>
    </source>
</reference>
<proteinExistence type="predicted"/>
<comment type="caution">
    <text evidence="3">The sequence shown here is derived from an EMBL/GenBank/DDBJ whole genome shotgun (WGS) entry which is preliminary data.</text>
</comment>
<evidence type="ECO:0000256" key="1">
    <source>
        <dbReference type="ARBA" id="ARBA00022679"/>
    </source>
</evidence>
<accession>R9CG04</accession>
<dbReference type="PANTHER" id="PTHR43300:SF11">
    <property type="entry name" value="ACETYLTRANSFERASE RV3034C-RELATED"/>
    <property type="match status" value="1"/>
</dbReference>
<dbReference type="EMBL" id="ASRV01000004">
    <property type="protein sequence ID" value="EOR28274.1"/>
    <property type="molecule type" value="Genomic_DNA"/>
</dbReference>
<dbReference type="PATRIC" id="fig|1202534.3.peg.17"/>
<sequence length="217" mass="24863">MKLKLIIGKFKKNRLPNNVLLEKRAFYDKKTNFEGNNKIGRKSNVARSIVGYGTYLGENCILNNTKIGKYCSIASNVKLIMGSHPTEKFVSTHPCFYSVNKEGGFSYVNKSSYSGLKFVYDDIFIEIGNDVWIGEGVKILQGVKIGDGAVIGANSIVTRDIQPYSINVGTPARCIKYRFNQNHIDFLKEFKWWDKGERWIKENIKCFDDIEMFIKMR</sequence>
<keyword evidence="2" id="KW-0677">Repeat</keyword>
<gene>
    <name evidence="3" type="ORF">A500_00095</name>
</gene>
<dbReference type="AlphaFoldDB" id="R9CG04"/>
<evidence type="ECO:0000313" key="3">
    <source>
        <dbReference type="EMBL" id="EOR28274.1"/>
    </source>
</evidence>
<dbReference type="InterPro" id="IPR011004">
    <property type="entry name" value="Trimer_LpxA-like_sf"/>
</dbReference>
<dbReference type="Gene3D" id="2.160.10.10">
    <property type="entry name" value="Hexapeptide repeat proteins"/>
    <property type="match status" value="1"/>
</dbReference>
<dbReference type="InterPro" id="IPR050179">
    <property type="entry name" value="Trans_hexapeptide_repeat"/>
</dbReference>
<protein>
    <submittedName>
        <fullName evidence="3">Hexapeptide repeat-containing protein acetyltransferase</fullName>
    </submittedName>
</protein>
<dbReference type="GO" id="GO:0016740">
    <property type="term" value="F:transferase activity"/>
    <property type="evidence" value="ECO:0007669"/>
    <property type="project" value="UniProtKB-KW"/>
</dbReference>
<dbReference type="PANTHER" id="PTHR43300">
    <property type="entry name" value="ACETYLTRANSFERASE"/>
    <property type="match status" value="1"/>
</dbReference>
<evidence type="ECO:0000313" key="4">
    <source>
        <dbReference type="Proteomes" id="UP000013988"/>
    </source>
</evidence>
<name>R9CG04_9CLOT</name>
<organism evidence="3 4">
    <name type="scientific">Clostridium sartagoforme AAU1</name>
    <dbReference type="NCBI Taxonomy" id="1202534"/>
    <lineage>
        <taxon>Bacteria</taxon>
        <taxon>Bacillati</taxon>
        <taxon>Bacillota</taxon>
        <taxon>Clostridia</taxon>
        <taxon>Eubacteriales</taxon>
        <taxon>Clostridiaceae</taxon>
        <taxon>Clostridium</taxon>
    </lineage>
</organism>
<evidence type="ECO:0000256" key="2">
    <source>
        <dbReference type="ARBA" id="ARBA00022737"/>
    </source>
</evidence>
<dbReference type="Pfam" id="PF00132">
    <property type="entry name" value="Hexapep"/>
    <property type="match status" value="1"/>
</dbReference>